<protein>
    <submittedName>
        <fullName evidence="2">Uncharacterized protein</fullName>
    </submittedName>
</protein>
<evidence type="ECO:0000313" key="3">
    <source>
        <dbReference type="Proteomes" id="UP000601435"/>
    </source>
</evidence>
<dbReference type="AlphaFoldDB" id="A0A812Q9H7"/>
<reference evidence="2" key="1">
    <citation type="submission" date="2021-02" db="EMBL/GenBank/DDBJ databases">
        <authorList>
            <person name="Dougan E. K."/>
            <person name="Rhodes N."/>
            <person name="Thang M."/>
            <person name="Chan C."/>
        </authorList>
    </citation>
    <scope>NUCLEOTIDE SEQUENCE</scope>
</reference>
<feature type="region of interest" description="Disordered" evidence="1">
    <location>
        <begin position="132"/>
        <end position="197"/>
    </location>
</feature>
<feature type="non-terminal residue" evidence="2">
    <location>
        <position position="197"/>
    </location>
</feature>
<keyword evidence="3" id="KW-1185">Reference proteome</keyword>
<evidence type="ECO:0000313" key="2">
    <source>
        <dbReference type="EMBL" id="CAE7361207.1"/>
    </source>
</evidence>
<dbReference type="EMBL" id="CAJNJA010015398">
    <property type="protein sequence ID" value="CAE7361207.1"/>
    <property type="molecule type" value="Genomic_DNA"/>
</dbReference>
<accession>A0A812Q9H7</accession>
<gene>
    <name evidence="2" type="ORF">SNEC2469_LOCUS9535</name>
</gene>
<feature type="compositionally biased region" description="Basic residues" evidence="1">
    <location>
        <begin position="162"/>
        <end position="185"/>
    </location>
</feature>
<proteinExistence type="predicted"/>
<dbReference type="OrthoDB" id="10395952at2759"/>
<comment type="caution">
    <text evidence="2">The sequence shown here is derived from an EMBL/GenBank/DDBJ whole genome shotgun (WGS) entry which is preliminary data.</text>
</comment>
<sequence length="197" mass="21859">MRRDTDKLDGCGTVASIREQPEVRVRIPGPVESGKKLEVQLNVSLDLEKELKKKVMKKETNGEITNCQTDSACQLMSISVSRERKKQKEETLTAINWLGAAQANWNTRWILLLCLPWTAFLFAGTDPAVSSQKTSAKMGLYKERKASRRSPGKAAAAAGGSKPKKPPRQQRKGRPLKMKARKAAQRRLPQSRPAPGP</sequence>
<evidence type="ECO:0000256" key="1">
    <source>
        <dbReference type="SAM" id="MobiDB-lite"/>
    </source>
</evidence>
<feature type="compositionally biased region" description="Low complexity" evidence="1">
    <location>
        <begin position="152"/>
        <end position="161"/>
    </location>
</feature>
<organism evidence="2 3">
    <name type="scientific">Symbiodinium necroappetens</name>
    <dbReference type="NCBI Taxonomy" id="1628268"/>
    <lineage>
        <taxon>Eukaryota</taxon>
        <taxon>Sar</taxon>
        <taxon>Alveolata</taxon>
        <taxon>Dinophyceae</taxon>
        <taxon>Suessiales</taxon>
        <taxon>Symbiodiniaceae</taxon>
        <taxon>Symbiodinium</taxon>
    </lineage>
</organism>
<dbReference type="Proteomes" id="UP000601435">
    <property type="component" value="Unassembled WGS sequence"/>
</dbReference>
<name>A0A812Q9H7_9DINO</name>